<dbReference type="PANTHER" id="PTHR32432">
    <property type="entry name" value="CELL DIVISION PROTEIN FTSA-RELATED"/>
    <property type="match status" value="1"/>
</dbReference>
<dbReference type="PANTHER" id="PTHR32432:SF3">
    <property type="entry name" value="ETHANOLAMINE UTILIZATION PROTEIN EUTJ"/>
    <property type="match status" value="1"/>
</dbReference>
<dbReference type="GO" id="GO:0051301">
    <property type="term" value="P:cell division"/>
    <property type="evidence" value="ECO:0007669"/>
    <property type="project" value="InterPro"/>
</dbReference>
<dbReference type="SUPFAM" id="SSF53067">
    <property type="entry name" value="Actin-like ATPase domain"/>
    <property type="match status" value="2"/>
</dbReference>
<organism evidence="2 3">
    <name type="scientific">Candidatus Nomurabacteria bacterium GW2011_GWD2_39_12</name>
    <dbReference type="NCBI Taxonomy" id="1618759"/>
    <lineage>
        <taxon>Bacteria</taxon>
        <taxon>Candidatus Nomuraibacteriota</taxon>
    </lineage>
</organism>
<reference evidence="2" key="1">
    <citation type="journal article" date="2015" name="Nature">
        <title>rRNA introns, odd ribosomes, and small enigmatic genomes across a large radiation of phyla.</title>
        <authorList>
            <person name="Brown C.T."/>
            <person name="Hug L.A."/>
            <person name="Thomas B.C."/>
            <person name="Sharon I."/>
            <person name="Castelle C.J."/>
            <person name="Singh A."/>
            <person name="Wilkins M.J."/>
            <person name="Williams K.H."/>
            <person name="Banfield J.F."/>
        </authorList>
    </citation>
    <scope>NUCLEOTIDE SEQUENCE [LARGE SCALE GENOMIC DNA]</scope>
</reference>
<sequence length="364" mass="40622">MSKDFFSSFFHRFFPVPSFFSTSSFGLDIGDESIKFLELITTKNGIEVGRHGERVLLPNIIEAGKVKDPKKFEEVLLSLKKEVGLKSVRVSLPEEQVYLFKLKLEKTGLVSVRETIELSLEEHIPISAQDAIFDYEIINEDAQSLEIQVATIPKNVIESYLTVFNSSQILAKSFELEAQAIARAVIKTGDMETYLIVDFGAKRTGIFIVSRGIAMFTSTLDVGGVTLTDMIAKNFKVSFAEAEKMKIEYGLQRNVANREIFAVLLNSVSILRDEIAKHFLYWHTHKDEDGKSNPPIKKIILCGGDSNLIGLTDYLSVSLKTEVEMANVWVNIVNTENYIPGVNFKQALSFAAALGLALGDYVNN</sequence>
<proteinExistence type="predicted"/>
<gene>
    <name evidence="2" type="ORF">UT27_C0001G0074</name>
</gene>
<dbReference type="Proteomes" id="UP000033998">
    <property type="component" value="Unassembled WGS sequence"/>
</dbReference>
<protein>
    <submittedName>
        <fullName evidence="2">Type IV pilus assembly protein PilM</fullName>
    </submittedName>
</protein>
<dbReference type="EMBL" id="LBWE01000001">
    <property type="protein sequence ID" value="KKR02296.1"/>
    <property type="molecule type" value="Genomic_DNA"/>
</dbReference>
<dbReference type="InterPro" id="IPR003494">
    <property type="entry name" value="SHS2_FtsA"/>
</dbReference>
<evidence type="ECO:0000259" key="1">
    <source>
        <dbReference type="SMART" id="SM00842"/>
    </source>
</evidence>
<dbReference type="InterPro" id="IPR050696">
    <property type="entry name" value="FtsA/MreB"/>
</dbReference>
<dbReference type="SMART" id="SM00842">
    <property type="entry name" value="FtsA"/>
    <property type="match status" value="1"/>
</dbReference>
<dbReference type="InterPro" id="IPR043129">
    <property type="entry name" value="ATPase_NBD"/>
</dbReference>
<dbReference type="Gene3D" id="3.30.1490.300">
    <property type="match status" value="1"/>
</dbReference>
<dbReference type="CDD" id="cd24049">
    <property type="entry name" value="ASKHA_NBD_PilM"/>
    <property type="match status" value="1"/>
</dbReference>
<dbReference type="AlphaFoldDB" id="A0A837HTQ8"/>
<feature type="domain" description="SHS2" evidence="1">
    <location>
        <begin position="24"/>
        <end position="185"/>
    </location>
</feature>
<comment type="caution">
    <text evidence="2">The sequence shown here is derived from an EMBL/GenBank/DDBJ whole genome shotgun (WGS) entry which is preliminary data.</text>
</comment>
<evidence type="ECO:0000313" key="3">
    <source>
        <dbReference type="Proteomes" id="UP000033998"/>
    </source>
</evidence>
<accession>A0A837HTQ8</accession>
<dbReference type="InterPro" id="IPR005883">
    <property type="entry name" value="PilM"/>
</dbReference>
<evidence type="ECO:0000313" key="2">
    <source>
        <dbReference type="EMBL" id="KKR02296.1"/>
    </source>
</evidence>
<dbReference type="Gene3D" id="3.30.420.40">
    <property type="match status" value="2"/>
</dbReference>
<dbReference type="PIRSF" id="PIRSF019169">
    <property type="entry name" value="PilM"/>
    <property type="match status" value="1"/>
</dbReference>
<dbReference type="Pfam" id="PF11104">
    <property type="entry name" value="PilM_2"/>
    <property type="match status" value="1"/>
</dbReference>
<name>A0A837HTQ8_9BACT</name>